<keyword evidence="2" id="KW-1185">Reference proteome</keyword>
<name>A0A7Z2JJ16_9BURK</name>
<reference evidence="1 2" key="1">
    <citation type="submission" date="2019-12" db="EMBL/GenBank/DDBJ databases">
        <title>Paraburkholderia acidiphila 7Q-K02 sp. nov and Paraburkholderia acidisoli DHF22 sp. nov., two strains isolated from forest soil.</title>
        <authorList>
            <person name="Gao Z."/>
            <person name="Qiu L."/>
        </authorList>
    </citation>
    <scope>NUCLEOTIDE SEQUENCE [LARGE SCALE GENOMIC DNA]</scope>
    <source>
        <strain evidence="1 2">DHF22</strain>
    </source>
</reference>
<evidence type="ECO:0000313" key="2">
    <source>
        <dbReference type="Proteomes" id="UP000433577"/>
    </source>
</evidence>
<sequence>MDWMTAVKSWNSLGNDRYGCCTAAAAFHIVQTWFANNGVDFQPTEAQTLALYSATSDFPKEDDGAVETRVLAYWSATGIPTPDGTDTIAFSALMPTNLNELKLSIEYFGAAYIGINLPISAQTQDVWTWRRAARWGMARQAVGAAMRCHCLPTTRRVSRASRGASR</sequence>
<dbReference type="Proteomes" id="UP000433577">
    <property type="component" value="Chromosome 4"/>
</dbReference>
<gene>
    <name evidence="1" type="ORF">FAZ98_31575</name>
</gene>
<proteinExistence type="predicted"/>
<evidence type="ECO:0000313" key="1">
    <source>
        <dbReference type="EMBL" id="QGZ66336.1"/>
    </source>
</evidence>
<dbReference type="AlphaFoldDB" id="A0A7Z2JJ16"/>
<dbReference type="EMBL" id="CP046916">
    <property type="protein sequence ID" value="QGZ66336.1"/>
    <property type="molecule type" value="Genomic_DNA"/>
</dbReference>
<evidence type="ECO:0008006" key="3">
    <source>
        <dbReference type="Google" id="ProtNLM"/>
    </source>
</evidence>
<dbReference type="KEGG" id="pacs:FAZ98_31575"/>
<accession>A0A7Z2JJ16</accession>
<organism evidence="1 2">
    <name type="scientific">Paraburkholderia acidisoli</name>
    <dbReference type="NCBI Taxonomy" id="2571748"/>
    <lineage>
        <taxon>Bacteria</taxon>
        <taxon>Pseudomonadati</taxon>
        <taxon>Pseudomonadota</taxon>
        <taxon>Betaproteobacteria</taxon>
        <taxon>Burkholderiales</taxon>
        <taxon>Burkholderiaceae</taxon>
        <taxon>Paraburkholderia</taxon>
    </lineage>
</organism>
<dbReference type="OrthoDB" id="7247547at2"/>
<dbReference type="RefSeq" id="WP_158957657.1">
    <property type="nucleotide sequence ID" value="NZ_CP046916.1"/>
</dbReference>
<protein>
    <recommendedName>
        <fullName evidence="3">Peptidase C1A papain C-terminal domain-containing protein</fullName>
    </recommendedName>
</protein>